<dbReference type="InterPro" id="IPR005829">
    <property type="entry name" value="Sugar_transporter_CS"/>
</dbReference>
<evidence type="ECO:0000256" key="1">
    <source>
        <dbReference type="ARBA" id="ARBA00003279"/>
    </source>
</evidence>
<dbReference type="PROSITE" id="PS00216">
    <property type="entry name" value="SUGAR_TRANSPORT_1"/>
    <property type="match status" value="1"/>
</dbReference>
<feature type="transmembrane region" description="Helical" evidence="8">
    <location>
        <begin position="378"/>
        <end position="400"/>
    </location>
</feature>
<feature type="transmembrane region" description="Helical" evidence="8">
    <location>
        <begin position="290"/>
        <end position="314"/>
    </location>
</feature>
<dbReference type="PANTHER" id="PTHR43124:SF3">
    <property type="entry name" value="CHLORAMPHENICOL EFFLUX PUMP RV0191"/>
    <property type="match status" value="1"/>
</dbReference>
<dbReference type="Gene3D" id="1.20.1250.20">
    <property type="entry name" value="MFS general substrate transporter like domains"/>
    <property type="match status" value="1"/>
</dbReference>
<evidence type="ECO:0000256" key="3">
    <source>
        <dbReference type="ARBA" id="ARBA00007520"/>
    </source>
</evidence>
<dbReference type="Proteomes" id="UP001149009">
    <property type="component" value="Unassembled WGS sequence"/>
</dbReference>
<evidence type="ECO:0000256" key="5">
    <source>
        <dbReference type="ARBA" id="ARBA00022692"/>
    </source>
</evidence>
<dbReference type="PROSITE" id="PS50850">
    <property type="entry name" value="MFS"/>
    <property type="match status" value="1"/>
</dbReference>
<feature type="transmembrane region" description="Helical" evidence="8">
    <location>
        <begin position="178"/>
        <end position="197"/>
    </location>
</feature>
<evidence type="ECO:0000256" key="6">
    <source>
        <dbReference type="ARBA" id="ARBA00022989"/>
    </source>
</evidence>
<keyword evidence="11" id="KW-1185">Reference proteome</keyword>
<accession>A0A9X2X8I1</accession>
<feature type="transmembrane region" description="Helical" evidence="8">
    <location>
        <begin position="348"/>
        <end position="366"/>
    </location>
</feature>
<feature type="transmembrane region" description="Helical" evidence="8">
    <location>
        <begin position="59"/>
        <end position="79"/>
    </location>
</feature>
<evidence type="ECO:0000313" key="10">
    <source>
        <dbReference type="EMBL" id="MCT8989625.1"/>
    </source>
</evidence>
<feature type="transmembrane region" description="Helical" evidence="8">
    <location>
        <begin position="24"/>
        <end position="47"/>
    </location>
</feature>
<dbReference type="AlphaFoldDB" id="A0A9X2X8I1"/>
<dbReference type="GO" id="GO:0005886">
    <property type="term" value="C:plasma membrane"/>
    <property type="evidence" value="ECO:0007669"/>
    <property type="project" value="UniProtKB-SubCell"/>
</dbReference>
<feature type="domain" description="Major facilitator superfamily (MFS) profile" evidence="9">
    <location>
        <begin position="22"/>
        <end position="402"/>
    </location>
</feature>
<comment type="caution">
    <text evidence="10">The sequence shown here is derived from an EMBL/GenBank/DDBJ whole genome shotgun (WGS) entry which is preliminary data.</text>
</comment>
<gene>
    <name evidence="10" type="ORF">NYR54_04840</name>
</gene>
<comment type="subcellular location">
    <subcellularLocation>
        <location evidence="2">Cell membrane</location>
        <topology evidence="2">Multi-pass membrane protein</topology>
    </subcellularLocation>
</comment>
<dbReference type="Pfam" id="PF07690">
    <property type="entry name" value="MFS_1"/>
    <property type="match status" value="1"/>
</dbReference>
<proteinExistence type="inferred from homology"/>
<feature type="transmembrane region" description="Helical" evidence="8">
    <location>
        <begin position="320"/>
        <end position="341"/>
    </location>
</feature>
<feature type="transmembrane region" description="Helical" evidence="8">
    <location>
        <begin position="258"/>
        <end position="278"/>
    </location>
</feature>
<dbReference type="SUPFAM" id="SSF103473">
    <property type="entry name" value="MFS general substrate transporter"/>
    <property type="match status" value="1"/>
</dbReference>
<organism evidence="10 11">
    <name type="scientific">Chelativorans petroleitrophicus</name>
    <dbReference type="NCBI Taxonomy" id="2975484"/>
    <lineage>
        <taxon>Bacteria</taxon>
        <taxon>Pseudomonadati</taxon>
        <taxon>Pseudomonadota</taxon>
        <taxon>Alphaproteobacteria</taxon>
        <taxon>Hyphomicrobiales</taxon>
        <taxon>Phyllobacteriaceae</taxon>
        <taxon>Chelativorans</taxon>
    </lineage>
</organism>
<evidence type="ECO:0000256" key="7">
    <source>
        <dbReference type="ARBA" id="ARBA00023136"/>
    </source>
</evidence>
<dbReference type="InterPro" id="IPR020846">
    <property type="entry name" value="MFS_dom"/>
</dbReference>
<feature type="transmembrane region" description="Helical" evidence="8">
    <location>
        <begin position="121"/>
        <end position="142"/>
    </location>
</feature>
<dbReference type="CDD" id="cd17473">
    <property type="entry name" value="MFS_arabinose_efflux_permease_like"/>
    <property type="match status" value="1"/>
</dbReference>
<evidence type="ECO:0000256" key="8">
    <source>
        <dbReference type="SAM" id="Phobius"/>
    </source>
</evidence>
<keyword evidence="7 8" id="KW-0472">Membrane</keyword>
<dbReference type="InterPro" id="IPR001958">
    <property type="entry name" value="Tet-R_TetA/multi-R_MdtG-like"/>
</dbReference>
<keyword evidence="4" id="KW-1003">Cell membrane</keyword>
<dbReference type="InterPro" id="IPR036259">
    <property type="entry name" value="MFS_trans_sf"/>
</dbReference>
<protein>
    <submittedName>
        <fullName evidence="10">MFS transporter</fullName>
    </submittedName>
</protein>
<dbReference type="PRINTS" id="PR01035">
    <property type="entry name" value="TCRTETA"/>
</dbReference>
<feature type="transmembrane region" description="Helical" evidence="8">
    <location>
        <begin position="154"/>
        <end position="172"/>
    </location>
</feature>
<reference evidence="10" key="1">
    <citation type="submission" date="2022-08" db="EMBL/GenBank/DDBJ databases">
        <title>Chelativorans sichuanense sp. nov., a paraffin oil-degrading bacterium isolated from a mixture of oil-based drill cuttings and paddy soil.</title>
        <authorList>
            <person name="Yu J."/>
            <person name="Liu H."/>
            <person name="Chen Q."/>
        </authorList>
    </citation>
    <scope>NUCLEOTIDE SEQUENCE</scope>
    <source>
        <strain evidence="10">SCAU 2101</strain>
    </source>
</reference>
<keyword evidence="6 8" id="KW-1133">Transmembrane helix</keyword>
<feature type="transmembrane region" description="Helical" evidence="8">
    <location>
        <begin position="91"/>
        <end position="109"/>
    </location>
</feature>
<dbReference type="PANTHER" id="PTHR43124">
    <property type="entry name" value="PURINE EFFLUX PUMP PBUE"/>
    <property type="match status" value="1"/>
</dbReference>
<comment type="function">
    <text evidence="1">Resistance to tetracycline by an active tetracycline efflux. This is an energy-dependent process that decreases the accumulation of the antibiotic in whole cells. This protein functions as a metal-tetracycline/H(+) antiporter.</text>
</comment>
<comment type="similarity">
    <text evidence="3">Belongs to the major facilitator superfamily. TCR/Tet family.</text>
</comment>
<dbReference type="InterPro" id="IPR050189">
    <property type="entry name" value="MFS_Efflux_Transporters"/>
</dbReference>
<sequence length="407" mass="42018">MRTPVDDFQPGFAGRRSSVAGRNVTILFLSALTIMAGATISPALPAIEAYFADTPEAAILTRLVLTVPALFIAFCAPFAGLLADRYGRRKVAIVAILLYGVAGVSGVFADSLFTLLAGRALLGVAVAGVMTVATALVGDYFSGPARDRFMGQQAAFIGIGGIFFLTGGGLLAEFNWRAPFLVYAVAFALVPAILAFITDVHRPEALPKQEDRGLISGFFLTIPLAAVLLASVLNSLTFYLMPTQLPFHLKALGTNSPVLVGVAIGACTLASALFSFFYGHVRRRLDVSAVFALGFGFLAGGLALVAAAGSFAAILPASFLVGSGLGLIMPNLGSAAMAIAGEDNRGRVAGLLTASIFLGQFVSPLVSQPIAERTGYAAVFGLGAATLLMAALVALGLAGLRSRRQPA</sequence>
<evidence type="ECO:0000256" key="4">
    <source>
        <dbReference type="ARBA" id="ARBA00022475"/>
    </source>
</evidence>
<evidence type="ECO:0000259" key="9">
    <source>
        <dbReference type="PROSITE" id="PS50850"/>
    </source>
</evidence>
<dbReference type="RefSeq" id="WP_261514483.1">
    <property type="nucleotide sequence ID" value="NZ_JAODNV010000006.1"/>
</dbReference>
<name>A0A9X2X8I1_9HYPH</name>
<dbReference type="InterPro" id="IPR011701">
    <property type="entry name" value="MFS"/>
</dbReference>
<feature type="transmembrane region" description="Helical" evidence="8">
    <location>
        <begin position="218"/>
        <end position="238"/>
    </location>
</feature>
<evidence type="ECO:0000313" key="11">
    <source>
        <dbReference type="Proteomes" id="UP001149009"/>
    </source>
</evidence>
<keyword evidence="5 8" id="KW-0812">Transmembrane</keyword>
<dbReference type="EMBL" id="JAODNV010000006">
    <property type="protein sequence ID" value="MCT8989625.1"/>
    <property type="molecule type" value="Genomic_DNA"/>
</dbReference>
<dbReference type="GO" id="GO:0022857">
    <property type="term" value="F:transmembrane transporter activity"/>
    <property type="evidence" value="ECO:0007669"/>
    <property type="project" value="InterPro"/>
</dbReference>
<evidence type="ECO:0000256" key="2">
    <source>
        <dbReference type="ARBA" id="ARBA00004651"/>
    </source>
</evidence>